<evidence type="ECO:0000313" key="1">
    <source>
        <dbReference type="EMBL" id="GAH60975.1"/>
    </source>
</evidence>
<comment type="caution">
    <text evidence="1">The sequence shown here is derived from an EMBL/GenBank/DDBJ whole genome shotgun (WGS) entry which is preliminary data.</text>
</comment>
<accession>X1HVA5</accession>
<protein>
    <submittedName>
        <fullName evidence="1">Uncharacterized protein</fullName>
    </submittedName>
</protein>
<organism evidence="1">
    <name type="scientific">marine sediment metagenome</name>
    <dbReference type="NCBI Taxonomy" id="412755"/>
    <lineage>
        <taxon>unclassified sequences</taxon>
        <taxon>metagenomes</taxon>
        <taxon>ecological metagenomes</taxon>
    </lineage>
</organism>
<reference evidence="1" key="1">
    <citation type="journal article" date="2014" name="Front. Microbiol.">
        <title>High frequency of phylogenetically diverse reductive dehalogenase-homologous genes in deep subseafloor sedimentary metagenomes.</title>
        <authorList>
            <person name="Kawai M."/>
            <person name="Futagami T."/>
            <person name="Toyoda A."/>
            <person name="Takaki Y."/>
            <person name="Nishi S."/>
            <person name="Hori S."/>
            <person name="Arai W."/>
            <person name="Tsubouchi T."/>
            <person name="Morono Y."/>
            <person name="Uchiyama I."/>
            <person name="Ito T."/>
            <person name="Fujiyama A."/>
            <person name="Inagaki F."/>
            <person name="Takami H."/>
        </authorList>
    </citation>
    <scope>NUCLEOTIDE SEQUENCE</scope>
    <source>
        <strain evidence="1">Expedition CK06-06</strain>
    </source>
</reference>
<sequence>MTDATANADALLAELTRLGEIAAGILDGEEVKRIITERAMHYIANPTPEHKYLGGDYFDVDHELFGRTKRLLIRIARLSDAQVSTSAWVPVPGQAQVTVAVHNGVRHRYY</sequence>
<proteinExistence type="predicted"/>
<dbReference type="AlphaFoldDB" id="X1HVA5"/>
<feature type="non-terminal residue" evidence="1">
    <location>
        <position position="110"/>
    </location>
</feature>
<name>X1HVA5_9ZZZZ</name>
<gene>
    <name evidence="1" type="ORF">S03H2_35219</name>
</gene>
<dbReference type="EMBL" id="BARU01021526">
    <property type="protein sequence ID" value="GAH60975.1"/>
    <property type="molecule type" value="Genomic_DNA"/>
</dbReference>